<proteinExistence type="predicted"/>
<dbReference type="KEGG" id="mass:CR152_12280"/>
<reference evidence="2" key="1">
    <citation type="submission" date="2017-10" db="EMBL/GenBank/DDBJ databases">
        <title>Massilia psychrophilum sp. nov., a novel purple-pigmented bacterium isolated from Tianshan glacier, Xinjiang Municipality, China.</title>
        <authorList>
            <person name="Wang H."/>
        </authorList>
    </citation>
    <scope>NUCLEOTIDE SEQUENCE [LARGE SCALE GENOMIC DNA]</scope>
    <source>
        <strain evidence="2">B2</strain>
    </source>
</reference>
<dbReference type="OrthoDB" id="8526439at2"/>
<dbReference type="Proteomes" id="UP000229897">
    <property type="component" value="Chromosome"/>
</dbReference>
<protein>
    <submittedName>
        <fullName evidence="2">Uncharacterized protein</fullName>
    </submittedName>
</protein>
<sequence length="108" mass="12888">MSRSRRRHPIRGICISSSERWDKKAWHHRFRTRERQVLARASPEALEAHFPVLEREVSNVWAMEKDGHFYLSLKDQTASAEWSAEREGQNPHERAALKKRLMHKWMGK</sequence>
<dbReference type="EMBL" id="CP024608">
    <property type="protein sequence ID" value="ATQ78854.1"/>
    <property type="molecule type" value="Genomic_DNA"/>
</dbReference>
<feature type="compositionally biased region" description="Basic residues" evidence="1">
    <location>
        <begin position="97"/>
        <end position="108"/>
    </location>
</feature>
<name>A0A2D2DV54_9BURK</name>
<evidence type="ECO:0000313" key="3">
    <source>
        <dbReference type="Proteomes" id="UP000229897"/>
    </source>
</evidence>
<evidence type="ECO:0000256" key="1">
    <source>
        <dbReference type="SAM" id="MobiDB-lite"/>
    </source>
</evidence>
<accession>A0A2D2DV54</accession>
<gene>
    <name evidence="2" type="ORF">CR152_12280</name>
</gene>
<dbReference type="RefSeq" id="WP_099882252.1">
    <property type="nucleotide sequence ID" value="NZ_CP024608.1"/>
</dbReference>
<feature type="region of interest" description="Disordered" evidence="1">
    <location>
        <begin position="82"/>
        <end position="108"/>
    </location>
</feature>
<feature type="compositionally biased region" description="Basic and acidic residues" evidence="1">
    <location>
        <begin position="83"/>
        <end position="96"/>
    </location>
</feature>
<dbReference type="AlphaFoldDB" id="A0A2D2DV54"/>
<evidence type="ECO:0000313" key="2">
    <source>
        <dbReference type="EMBL" id="ATQ78854.1"/>
    </source>
</evidence>
<organism evidence="2 3">
    <name type="scientific">Massilia violaceinigra</name>
    <dbReference type="NCBI Taxonomy" id="2045208"/>
    <lineage>
        <taxon>Bacteria</taxon>
        <taxon>Pseudomonadati</taxon>
        <taxon>Pseudomonadota</taxon>
        <taxon>Betaproteobacteria</taxon>
        <taxon>Burkholderiales</taxon>
        <taxon>Oxalobacteraceae</taxon>
        <taxon>Telluria group</taxon>
        <taxon>Massilia</taxon>
    </lineage>
</organism>
<keyword evidence="3" id="KW-1185">Reference proteome</keyword>